<evidence type="ECO:0000313" key="3">
    <source>
        <dbReference type="Proteomes" id="UP001206572"/>
    </source>
</evidence>
<dbReference type="InterPro" id="IPR011008">
    <property type="entry name" value="Dimeric_a/b-barrel"/>
</dbReference>
<feature type="domain" description="DUF1330" evidence="1">
    <location>
        <begin position="2"/>
        <end position="94"/>
    </location>
</feature>
<comment type="caution">
    <text evidence="2">The sequence shown here is derived from an EMBL/GenBank/DDBJ whole genome shotgun (WGS) entry which is preliminary data.</text>
</comment>
<dbReference type="RefSeq" id="WP_258829705.1">
    <property type="nucleotide sequence ID" value="NZ_JANUHA010000017.1"/>
</dbReference>
<dbReference type="Pfam" id="PF07045">
    <property type="entry name" value="DUF1330"/>
    <property type="match status" value="1"/>
</dbReference>
<sequence length="106" mass="12122">MSAYAVGLLKEVRFGPDIVKYLERIDETMRPYRGRFLVHGQGPEVLEGSLQQDLVIIEFPDIEHARDWYQSPAYQEILPLRARNASSVIFLLDGLPEGHLATDILR</sequence>
<dbReference type="InterPro" id="IPR010753">
    <property type="entry name" value="DUF1330"/>
</dbReference>
<accession>A0ABT2AR61</accession>
<organism evidence="2 3">
    <name type="scientific">Massilia agri</name>
    <dbReference type="NCBI Taxonomy" id="1886785"/>
    <lineage>
        <taxon>Bacteria</taxon>
        <taxon>Pseudomonadati</taxon>
        <taxon>Pseudomonadota</taxon>
        <taxon>Betaproteobacteria</taxon>
        <taxon>Burkholderiales</taxon>
        <taxon>Oxalobacteraceae</taxon>
        <taxon>Telluria group</taxon>
        <taxon>Massilia</taxon>
    </lineage>
</organism>
<protein>
    <submittedName>
        <fullName evidence="2">DUF1330 domain-containing protein</fullName>
    </submittedName>
</protein>
<evidence type="ECO:0000313" key="2">
    <source>
        <dbReference type="EMBL" id="MCS0598699.1"/>
    </source>
</evidence>
<dbReference type="Proteomes" id="UP001206572">
    <property type="component" value="Unassembled WGS sequence"/>
</dbReference>
<name>A0ABT2AR61_9BURK</name>
<dbReference type="Gene3D" id="3.30.70.100">
    <property type="match status" value="1"/>
</dbReference>
<dbReference type="PANTHER" id="PTHR41521:SF4">
    <property type="entry name" value="BLR0684 PROTEIN"/>
    <property type="match status" value="1"/>
</dbReference>
<dbReference type="EMBL" id="JANUHA010000017">
    <property type="protein sequence ID" value="MCS0598699.1"/>
    <property type="molecule type" value="Genomic_DNA"/>
</dbReference>
<dbReference type="PANTHER" id="PTHR41521">
    <property type="match status" value="1"/>
</dbReference>
<evidence type="ECO:0000259" key="1">
    <source>
        <dbReference type="Pfam" id="PF07045"/>
    </source>
</evidence>
<reference evidence="2 3" key="1">
    <citation type="submission" date="2022-08" db="EMBL/GenBank/DDBJ databases">
        <title>Reclassification of Massilia species as members of the genera Telluria, Duganella, Pseudoduganella, Mokoshia gen. nov. and Zemynaea gen. nov. using orthogonal and non-orthogonal genome-based approaches.</title>
        <authorList>
            <person name="Bowman J.P."/>
        </authorList>
    </citation>
    <scope>NUCLEOTIDE SEQUENCE [LARGE SCALE GENOMIC DNA]</scope>
    <source>
        <strain evidence="2 3">JCM 31661</strain>
    </source>
</reference>
<proteinExistence type="predicted"/>
<dbReference type="SUPFAM" id="SSF54909">
    <property type="entry name" value="Dimeric alpha+beta barrel"/>
    <property type="match status" value="1"/>
</dbReference>
<gene>
    <name evidence="2" type="ORF">NX780_20355</name>
</gene>
<keyword evidence="3" id="KW-1185">Reference proteome</keyword>